<dbReference type="RefSeq" id="XP_014251135.1">
    <property type="nucleotide sequence ID" value="XM_014395649.2"/>
</dbReference>
<keyword evidence="2" id="KW-0804">Transcription</keyword>
<dbReference type="AlphaFoldDB" id="A0A8I6TI43"/>
<feature type="region of interest" description="Disordered" evidence="4">
    <location>
        <begin position="152"/>
        <end position="175"/>
    </location>
</feature>
<name>A0A8I6TI43_CIMLE</name>
<evidence type="ECO:0000256" key="1">
    <source>
        <dbReference type="ARBA" id="ARBA00023015"/>
    </source>
</evidence>
<dbReference type="KEGG" id="clec:106667601"/>
<evidence type="ECO:0000256" key="4">
    <source>
        <dbReference type="SAM" id="MobiDB-lite"/>
    </source>
</evidence>
<sequence length="617" mass="71469">MYLSVKKAKTCPKVYTNRRKLKSVDMVDNKIEEEPLNTGSTSYIARLDNYNMQKEQDSIPSILVEIEDEIEKQLEAKAERSNLSVRNVKNILQAVLTNEDVLKMVDDNTTERPIFDLKLTRAKTKQLLGPDTQIWVPPQKKSVAEILINEEFPEDSSDEEYKPHEDLIPSDEESKADESFVETVIETPTALNPQDRDNLENIGQRTRSKLCLSQTPLEEIEQAFIPPDITADMYNTDCDNQDWLNFLKEFSQPLEKSVSENVEEDDVESDPEYTFLMDEEQEAATDKEELRRDRAVKVTKKELNELMSELFEYTQMFSSDEEDANGNENNIQHSIELNNMERESEILQGQKTTTPPLLIIPSVVLSQPNEVKKEPEKILSRQCLLIDQQLQQLVQLTLQTFLISYKHPELKNDISNSCKEIIVDLIRSRESSDTLKKMCNLDSSLKLITAWEMRVDTNVIRPQLWKGRVRKLPVEIMQFCYKSDAFLYPLLLPTCDFFNMHCIKLRFSTFEDNLITLALQDIADANDGCIDMTYLEELCSEIQKSLIPVKTSKQLFVHVKHMLKSTSNNPIKNLLVNGQYLDIHHYLIKLPKRLKTICEQPKDILPDNWRQFCDSLE</sequence>
<evidence type="ECO:0000256" key="2">
    <source>
        <dbReference type="ARBA" id="ARBA00023163"/>
    </source>
</evidence>
<dbReference type="GO" id="GO:0005634">
    <property type="term" value="C:nucleus"/>
    <property type="evidence" value="ECO:0007669"/>
    <property type="project" value="TreeGrafter"/>
</dbReference>
<dbReference type="PANTHER" id="PTHR16088">
    <property type="entry name" value="YY1 ASSOCIATED PROTEIN-RELATED"/>
    <property type="match status" value="1"/>
</dbReference>
<organism evidence="5 6">
    <name type="scientific">Cimex lectularius</name>
    <name type="common">Bed bug</name>
    <name type="synonym">Acanthia lectularia</name>
    <dbReference type="NCBI Taxonomy" id="79782"/>
    <lineage>
        <taxon>Eukaryota</taxon>
        <taxon>Metazoa</taxon>
        <taxon>Ecdysozoa</taxon>
        <taxon>Arthropoda</taxon>
        <taxon>Hexapoda</taxon>
        <taxon>Insecta</taxon>
        <taxon>Pterygota</taxon>
        <taxon>Neoptera</taxon>
        <taxon>Paraneoptera</taxon>
        <taxon>Hemiptera</taxon>
        <taxon>Heteroptera</taxon>
        <taxon>Panheteroptera</taxon>
        <taxon>Cimicomorpha</taxon>
        <taxon>Cimicidae</taxon>
        <taxon>Cimex</taxon>
    </lineage>
</organism>
<dbReference type="GeneID" id="106667601"/>
<evidence type="ECO:0000313" key="6">
    <source>
        <dbReference type="Proteomes" id="UP000494040"/>
    </source>
</evidence>
<evidence type="ECO:0000256" key="3">
    <source>
        <dbReference type="ARBA" id="ARBA00023242"/>
    </source>
</evidence>
<dbReference type="GO" id="GO:0006355">
    <property type="term" value="P:regulation of DNA-templated transcription"/>
    <property type="evidence" value="ECO:0007669"/>
    <property type="project" value="TreeGrafter"/>
</dbReference>
<dbReference type="EnsemblMetazoa" id="XM_014395649.2">
    <property type="protein sequence ID" value="XP_014251135.1"/>
    <property type="gene ID" value="LOC106667601"/>
</dbReference>
<evidence type="ECO:0000313" key="5">
    <source>
        <dbReference type="EnsemblMetazoa" id="XP_014251135.1"/>
    </source>
</evidence>
<dbReference type="OrthoDB" id="6257037at2759"/>
<keyword evidence="1" id="KW-0805">Transcription regulation</keyword>
<reference evidence="5" key="1">
    <citation type="submission" date="2022-01" db="UniProtKB">
        <authorList>
            <consortium name="EnsemblMetazoa"/>
        </authorList>
    </citation>
    <scope>IDENTIFICATION</scope>
</reference>
<dbReference type="Proteomes" id="UP000494040">
    <property type="component" value="Unassembled WGS sequence"/>
</dbReference>
<keyword evidence="3" id="KW-0539">Nucleus</keyword>
<evidence type="ECO:0008006" key="7">
    <source>
        <dbReference type="Google" id="ProtNLM"/>
    </source>
</evidence>
<dbReference type="PANTHER" id="PTHR16088:SF3">
    <property type="entry name" value="GON-4-LIKE PROTEIN"/>
    <property type="match status" value="1"/>
</dbReference>
<feature type="compositionally biased region" description="Basic and acidic residues" evidence="4">
    <location>
        <begin position="159"/>
        <end position="175"/>
    </location>
</feature>
<accession>A0A8I6TI43</accession>
<keyword evidence="6" id="KW-1185">Reference proteome</keyword>
<dbReference type="OMA" id="MINTMQL"/>
<proteinExistence type="predicted"/>
<dbReference type="GO" id="GO:0003712">
    <property type="term" value="F:transcription coregulator activity"/>
    <property type="evidence" value="ECO:0007669"/>
    <property type="project" value="TreeGrafter"/>
</dbReference>
<protein>
    <recommendedName>
        <fullName evidence="7">GON-4-like protein</fullName>
    </recommendedName>
</protein>
<dbReference type="InterPro" id="IPR052435">
    <property type="entry name" value="YY1-Transcr_Regul"/>
</dbReference>